<dbReference type="EMBL" id="GBRH01194739">
    <property type="protein sequence ID" value="JAE03157.1"/>
    <property type="molecule type" value="Transcribed_RNA"/>
</dbReference>
<sequence length="213" mass="22728">MATSGSPPCCGHCRASCATYAGSMVGSCCPPAVVLDRDRRLLKELQWEAPMVWAPDRITISFCVRPLDPKICVSWATFAVGGGRFPFVSDASDAFPSRRPAGTWYAFPPASATLSLAANARMSAQETTPKQACSMRPLMRSITSKPLRLVFGPASFSAVLPFVESISTDASHPLTKQSWKCSRRRPAARPGLAATALLTSCCTMISAAGHELS</sequence>
<protein>
    <submittedName>
        <fullName evidence="1">Uncharacterized protein</fullName>
    </submittedName>
</protein>
<organism evidence="1">
    <name type="scientific">Arundo donax</name>
    <name type="common">Giant reed</name>
    <name type="synonym">Donax arundinaceus</name>
    <dbReference type="NCBI Taxonomy" id="35708"/>
    <lineage>
        <taxon>Eukaryota</taxon>
        <taxon>Viridiplantae</taxon>
        <taxon>Streptophyta</taxon>
        <taxon>Embryophyta</taxon>
        <taxon>Tracheophyta</taxon>
        <taxon>Spermatophyta</taxon>
        <taxon>Magnoliopsida</taxon>
        <taxon>Liliopsida</taxon>
        <taxon>Poales</taxon>
        <taxon>Poaceae</taxon>
        <taxon>PACMAD clade</taxon>
        <taxon>Arundinoideae</taxon>
        <taxon>Arundineae</taxon>
        <taxon>Arundo</taxon>
    </lineage>
</organism>
<proteinExistence type="predicted"/>
<name>A0A0A9ESV6_ARUDO</name>
<dbReference type="AlphaFoldDB" id="A0A0A9ESV6"/>
<accession>A0A0A9ESV6</accession>
<reference evidence="1" key="1">
    <citation type="submission" date="2014-09" db="EMBL/GenBank/DDBJ databases">
        <authorList>
            <person name="Magalhaes I.L.F."/>
            <person name="Oliveira U."/>
            <person name="Santos F.R."/>
            <person name="Vidigal T.H.D.A."/>
            <person name="Brescovit A.D."/>
            <person name="Santos A.J."/>
        </authorList>
    </citation>
    <scope>NUCLEOTIDE SEQUENCE</scope>
    <source>
        <tissue evidence="1">Shoot tissue taken approximately 20 cm above the soil surface</tissue>
    </source>
</reference>
<evidence type="ECO:0000313" key="1">
    <source>
        <dbReference type="EMBL" id="JAE03157.1"/>
    </source>
</evidence>
<reference evidence="1" key="2">
    <citation type="journal article" date="2015" name="Data Brief">
        <title>Shoot transcriptome of the giant reed, Arundo donax.</title>
        <authorList>
            <person name="Barrero R.A."/>
            <person name="Guerrero F.D."/>
            <person name="Moolhuijzen P."/>
            <person name="Goolsby J.A."/>
            <person name="Tidwell J."/>
            <person name="Bellgard S.E."/>
            <person name="Bellgard M.I."/>
        </authorList>
    </citation>
    <scope>NUCLEOTIDE SEQUENCE</scope>
    <source>
        <tissue evidence="1">Shoot tissue taken approximately 20 cm above the soil surface</tissue>
    </source>
</reference>